<feature type="domain" description="HTH araC/xylS-type" evidence="7">
    <location>
        <begin position="180"/>
        <end position="278"/>
    </location>
</feature>
<evidence type="ECO:0000259" key="7">
    <source>
        <dbReference type="PROSITE" id="PS01124"/>
    </source>
</evidence>
<protein>
    <submittedName>
        <fullName evidence="8">AraC family transcriptional regulator</fullName>
    </submittedName>
</protein>
<dbReference type="InterPro" id="IPR018060">
    <property type="entry name" value="HTH_AraC"/>
</dbReference>
<name>A0ABW5PKT9_9BACL</name>
<dbReference type="Proteomes" id="UP001597541">
    <property type="component" value="Unassembled WGS sequence"/>
</dbReference>
<feature type="region of interest" description="Disordered" evidence="6">
    <location>
        <begin position="272"/>
        <end position="292"/>
    </location>
</feature>
<dbReference type="PROSITE" id="PS00041">
    <property type="entry name" value="HTH_ARAC_FAMILY_1"/>
    <property type="match status" value="1"/>
</dbReference>
<evidence type="ECO:0000256" key="4">
    <source>
        <dbReference type="ARBA" id="ARBA00023159"/>
    </source>
</evidence>
<evidence type="ECO:0000256" key="6">
    <source>
        <dbReference type="SAM" id="MobiDB-lite"/>
    </source>
</evidence>
<keyword evidence="9" id="KW-1185">Reference proteome</keyword>
<dbReference type="SMART" id="SM00342">
    <property type="entry name" value="HTH_ARAC"/>
    <property type="match status" value="1"/>
</dbReference>
<comment type="caution">
    <text evidence="8">The sequence shown here is derived from an EMBL/GenBank/DDBJ whole genome shotgun (WGS) entry which is preliminary data.</text>
</comment>
<dbReference type="PROSITE" id="PS01124">
    <property type="entry name" value="HTH_ARAC_FAMILY_2"/>
    <property type="match status" value="1"/>
</dbReference>
<evidence type="ECO:0000256" key="2">
    <source>
        <dbReference type="ARBA" id="ARBA00023015"/>
    </source>
</evidence>
<dbReference type="SUPFAM" id="SSF46689">
    <property type="entry name" value="Homeodomain-like"/>
    <property type="match status" value="2"/>
</dbReference>
<dbReference type="InterPro" id="IPR009057">
    <property type="entry name" value="Homeodomain-like_sf"/>
</dbReference>
<sequence>MTSVSYERVFTPGDFARAHLFFPLLGGYDEADPLFSFERGHYPAYELLLIERGRGSIKHGGVWIPLTEGDCLLHDMRVPHAYRADASDPFAMYYIVMDGLDIEPLWRRFTSATHVVFASADGPVGMKDTLLQALRLLREDGMTADAEIPLSALLYRLLVQALSHSGGYGDSPARKPEVLEKARAFLDTEYLTVRQIREAADRANMSLYHFIRQFRRHYGTTPKEYVLHKRIHHAKRLLLRTESPIADIAEASGFPSYNAFLHSFLRTERQSPGEYRKQWQKKSPKSEGEIIT</sequence>
<dbReference type="PANTHER" id="PTHR46796">
    <property type="entry name" value="HTH-TYPE TRANSCRIPTIONAL ACTIVATOR RHAS-RELATED"/>
    <property type="match status" value="1"/>
</dbReference>
<evidence type="ECO:0000256" key="5">
    <source>
        <dbReference type="ARBA" id="ARBA00023163"/>
    </source>
</evidence>
<dbReference type="InterPro" id="IPR003313">
    <property type="entry name" value="AraC-bd"/>
</dbReference>
<keyword evidence="3" id="KW-0238">DNA-binding</keyword>
<evidence type="ECO:0000256" key="3">
    <source>
        <dbReference type="ARBA" id="ARBA00023125"/>
    </source>
</evidence>
<keyword evidence="5" id="KW-0804">Transcription</keyword>
<reference evidence="9" key="1">
    <citation type="journal article" date="2019" name="Int. J. Syst. Evol. Microbiol.">
        <title>The Global Catalogue of Microorganisms (GCM) 10K type strain sequencing project: providing services to taxonomists for standard genome sequencing and annotation.</title>
        <authorList>
            <consortium name="The Broad Institute Genomics Platform"/>
            <consortium name="The Broad Institute Genome Sequencing Center for Infectious Disease"/>
            <person name="Wu L."/>
            <person name="Ma J."/>
        </authorList>
    </citation>
    <scope>NUCLEOTIDE SEQUENCE [LARGE SCALE GENOMIC DNA]</scope>
    <source>
        <strain evidence="9">KCTC 3950</strain>
    </source>
</reference>
<dbReference type="InterPro" id="IPR014710">
    <property type="entry name" value="RmlC-like_jellyroll"/>
</dbReference>
<dbReference type="RefSeq" id="WP_377607743.1">
    <property type="nucleotide sequence ID" value="NZ_JBHUME010000020.1"/>
</dbReference>
<accession>A0ABW5PKT9</accession>
<evidence type="ECO:0000313" key="8">
    <source>
        <dbReference type="EMBL" id="MFD2615651.1"/>
    </source>
</evidence>
<evidence type="ECO:0000313" key="9">
    <source>
        <dbReference type="Proteomes" id="UP001597541"/>
    </source>
</evidence>
<dbReference type="EMBL" id="JBHUME010000020">
    <property type="protein sequence ID" value="MFD2615651.1"/>
    <property type="molecule type" value="Genomic_DNA"/>
</dbReference>
<evidence type="ECO:0000256" key="1">
    <source>
        <dbReference type="ARBA" id="ARBA00022490"/>
    </source>
</evidence>
<keyword evidence="2" id="KW-0805">Transcription regulation</keyword>
<dbReference type="Pfam" id="PF02311">
    <property type="entry name" value="AraC_binding"/>
    <property type="match status" value="1"/>
</dbReference>
<dbReference type="InterPro" id="IPR037923">
    <property type="entry name" value="HTH-like"/>
</dbReference>
<dbReference type="Gene3D" id="2.60.120.10">
    <property type="entry name" value="Jelly Rolls"/>
    <property type="match status" value="1"/>
</dbReference>
<gene>
    <name evidence="8" type="ORF">ACFSUF_24905</name>
</gene>
<organism evidence="8 9">
    <name type="scientific">Paenibacillus gansuensis</name>
    <dbReference type="NCBI Taxonomy" id="306542"/>
    <lineage>
        <taxon>Bacteria</taxon>
        <taxon>Bacillati</taxon>
        <taxon>Bacillota</taxon>
        <taxon>Bacilli</taxon>
        <taxon>Bacillales</taxon>
        <taxon>Paenibacillaceae</taxon>
        <taxon>Paenibacillus</taxon>
    </lineage>
</organism>
<proteinExistence type="predicted"/>
<dbReference type="SUPFAM" id="SSF51215">
    <property type="entry name" value="Regulatory protein AraC"/>
    <property type="match status" value="1"/>
</dbReference>
<dbReference type="PANTHER" id="PTHR46796:SF13">
    <property type="entry name" value="HTH-TYPE TRANSCRIPTIONAL ACTIVATOR RHAS"/>
    <property type="match status" value="1"/>
</dbReference>
<dbReference type="Pfam" id="PF12833">
    <property type="entry name" value="HTH_18"/>
    <property type="match status" value="1"/>
</dbReference>
<keyword evidence="4" id="KW-0010">Activator</keyword>
<dbReference type="InterPro" id="IPR018062">
    <property type="entry name" value="HTH_AraC-typ_CS"/>
</dbReference>
<dbReference type="Gene3D" id="1.10.10.60">
    <property type="entry name" value="Homeodomain-like"/>
    <property type="match status" value="2"/>
</dbReference>
<dbReference type="InterPro" id="IPR050204">
    <property type="entry name" value="AraC_XylS_family_regulators"/>
</dbReference>
<keyword evidence="1" id="KW-0963">Cytoplasm</keyword>